<dbReference type="EMBL" id="BMVN01000012">
    <property type="protein sequence ID" value="GHA30028.1"/>
    <property type="molecule type" value="Genomic_DNA"/>
</dbReference>
<name>A0ABQ3CNZ8_9ACTN</name>
<evidence type="ECO:0000313" key="2">
    <source>
        <dbReference type="EMBL" id="GHA30028.1"/>
    </source>
</evidence>
<dbReference type="RefSeq" id="WP_189887527.1">
    <property type="nucleotide sequence ID" value="NZ_BMVN01000012.1"/>
</dbReference>
<gene>
    <name evidence="2" type="ORF">GCM10010345_38400</name>
</gene>
<organism evidence="2 3">
    <name type="scientific">Streptomyces canarius</name>
    <dbReference type="NCBI Taxonomy" id="285453"/>
    <lineage>
        <taxon>Bacteria</taxon>
        <taxon>Bacillati</taxon>
        <taxon>Actinomycetota</taxon>
        <taxon>Actinomycetes</taxon>
        <taxon>Kitasatosporales</taxon>
        <taxon>Streptomycetaceae</taxon>
        <taxon>Streptomyces</taxon>
    </lineage>
</organism>
<sequence>MSTAAPGPDAGHHHLRHLRERVAEHHRRARAEQEESALENAIGGAAFDLAADIAHPTAGGPEPGYDVDTDLGVDRR</sequence>
<reference evidence="3" key="1">
    <citation type="journal article" date="2019" name="Int. J. Syst. Evol. Microbiol.">
        <title>The Global Catalogue of Microorganisms (GCM) 10K type strain sequencing project: providing services to taxonomists for standard genome sequencing and annotation.</title>
        <authorList>
            <consortium name="The Broad Institute Genomics Platform"/>
            <consortium name="The Broad Institute Genome Sequencing Center for Infectious Disease"/>
            <person name="Wu L."/>
            <person name="Ma J."/>
        </authorList>
    </citation>
    <scope>NUCLEOTIDE SEQUENCE [LARGE SCALE GENOMIC DNA]</scope>
    <source>
        <strain evidence="3">JCM 4733</strain>
    </source>
</reference>
<evidence type="ECO:0000256" key="1">
    <source>
        <dbReference type="SAM" id="MobiDB-lite"/>
    </source>
</evidence>
<protein>
    <submittedName>
        <fullName evidence="2">Uncharacterized protein</fullName>
    </submittedName>
</protein>
<keyword evidence="3" id="KW-1185">Reference proteome</keyword>
<accession>A0ABQ3CNZ8</accession>
<dbReference type="Proteomes" id="UP000653644">
    <property type="component" value="Unassembled WGS sequence"/>
</dbReference>
<comment type="caution">
    <text evidence="2">The sequence shown here is derived from an EMBL/GenBank/DDBJ whole genome shotgun (WGS) entry which is preliminary data.</text>
</comment>
<feature type="region of interest" description="Disordered" evidence="1">
    <location>
        <begin position="54"/>
        <end position="76"/>
    </location>
</feature>
<evidence type="ECO:0000313" key="3">
    <source>
        <dbReference type="Proteomes" id="UP000653644"/>
    </source>
</evidence>
<proteinExistence type="predicted"/>
<feature type="compositionally biased region" description="Acidic residues" evidence="1">
    <location>
        <begin position="65"/>
        <end position="76"/>
    </location>
</feature>